<evidence type="ECO:0000313" key="12">
    <source>
        <dbReference type="Proteomes" id="UP000199502"/>
    </source>
</evidence>
<evidence type="ECO:0000256" key="4">
    <source>
        <dbReference type="ARBA" id="ARBA00022475"/>
    </source>
</evidence>
<feature type="transmembrane region" description="Helical" evidence="10">
    <location>
        <begin position="18"/>
        <end position="38"/>
    </location>
</feature>
<dbReference type="GO" id="GO:0005886">
    <property type="term" value="C:plasma membrane"/>
    <property type="evidence" value="ECO:0007669"/>
    <property type="project" value="UniProtKB-SubCell"/>
</dbReference>
<comment type="subcellular location">
    <subcellularLocation>
        <location evidence="10">Cell inner membrane</location>
    </subcellularLocation>
    <subcellularLocation>
        <location evidence="2">Cell membrane</location>
        <topology evidence="2">Single-pass membrane protein</topology>
    </subcellularLocation>
</comment>
<comment type="similarity">
    <text evidence="3 10">Belongs to the FliL family.</text>
</comment>
<gene>
    <name evidence="11" type="ORF">SAMN05660710_02637</name>
</gene>
<name>A0A1G5IKN9_9RHOB</name>
<dbReference type="GO" id="GO:0009425">
    <property type="term" value="C:bacterial-type flagellum basal body"/>
    <property type="evidence" value="ECO:0007669"/>
    <property type="project" value="InterPro"/>
</dbReference>
<dbReference type="EMBL" id="FMVT01000009">
    <property type="protein sequence ID" value="SCY75998.1"/>
    <property type="molecule type" value="Genomic_DNA"/>
</dbReference>
<evidence type="ECO:0000256" key="1">
    <source>
        <dbReference type="ARBA" id="ARBA00002254"/>
    </source>
</evidence>
<evidence type="ECO:0000313" key="11">
    <source>
        <dbReference type="EMBL" id="SCY75998.1"/>
    </source>
</evidence>
<comment type="function">
    <text evidence="1 10">Controls the rotational direction of flagella during chemotaxis.</text>
</comment>
<evidence type="ECO:0000256" key="5">
    <source>
        <dbReference type="ARBA" id="ARBA00022500"/>
    </source>
</evidence>
<evidence type="ECO:0000256" key="9">
    <source>
        <dbReference type="ARBA" id="ARBA00023136"/>
    </source>
</evidence>
<dbReference type="STRING" id="336292.SAMN05660710_02637"/>
<dbReference type="OrthoDB" id="7619358at2"/>
<keyword evidence="6 10" id="KW-0812">Transmembrane</keyword>
<keyword evidence="11" id="KW-0969">Cilium</keyword>
<evidence type="ECO:0000256" key="10">
    <source>
        <dbReference type="RuleBase" id="RU364125"/>
    </source>
</evidence>
<dbReference type="InterPro" id="IPR005503">
    <property type="entry name" value="FliL"/>
</dbReference>
<sequence>MTEAAVAPDENPPRRRGLLVPLVLSLVLGGAGFGSVYFRVWSPKDFLGSSKEAPPPEHPLPAVVFVNVPVIEVLVPGGRSRSLILAASIETDQAGQATISHLMPRVSDSFTTFLAGIDPAAYDKRGVLEVIRAELVTRARMVLGEAPVKDILITEFRFK</sequence>
<keyword evidence="12" id="KW-1185">Reference proteome</keyword>
<evidence type="ECO:0000256" key="6">
    <source>
        <dbReference type="ARBA" id="ARBA00022692"/>
    </source>
</evidence>
<dbReference type="GO" id="GO:0006935">
    <property type="term" value="P:chemotaxis"/>
    <property type="evidence" value="ECO:0007669"/>
    <property type="project" value="UniProtKB-KW"/>
</dbReference>
<dbReference type="GO" id="GO:0071973">
    <property type="term" value="P:bacterial-type flagellum-dependent cell motility"/>
    <property type="evidence" value="ECO:0007669"/>
    <property type="project" value="InterPro"/>
</dbReference>
<keyword evidence="9 10" id="KW-0472">Membrane</keyword>
<keyword evidence="11" id="KW-0282">Flagellum</keyword>
<accession>A0A1G5IKN9</accession>
<evidence type="ECO:0000256" key="3">
    <source>
        <dbReference type="ARBA" id="ARBA00008281"/>
    </source>
</evidence>
<keyword evidence="7 10" id="KW-0283">Flagellar rotation</keyword>
<proteinExistence type="inferred from homology"/>
<keyword evidence="4" id="KW-1003">Cell membrane</keyword>
<evidence type="ECO:0000256" key="7">
    <source>
        <dbReference type="ARBA" id="ARBA00022779"/>
    </source>
</evidence>
<keyword evidence="10" id="KW-0997">Cell inner membrane</keyword>
<protein>
    <recommendedName>
        <fullName evidence="10">Flagellar protein FliL</fullName>
    </recommendedName>
</protein>
<dbReference type="RefSeq" id="WP_090745326.1">
    <property type="nucleotide sequence ID" value="NZ_FMVT01000009.1"/>
</dbReference>
<dbReference type="AlphaFoldDB" id="A0A1G5IKN9"/>
<keyword evidence="11" id="KW-0966">Cell projection</keyword>
<keyword evidence="8 10" id="KW-1133">Transmembrane helix</keyword>
<evidence type="ECO:0000256" key="2">
    <source>
        <dbReference type="ARBA" id="ARBA00004162"/>
    </source>
</evidence>
<organism evidence="11 12">
    <name type="scientific">Paracoccus tibetensis</name>
    <dbReference type="NCBI Taxonomy" id="336292"/>
    <lineage>
        <taxon>Bacteria</taxon>
        <taxon>Pseudomonadati</taxon>
        <taxon>Pseudomonadota</taxon>
        <taxon>Alphaproteobacteria</taxon>
        <taxon>Rhodobacterales</taxon>
        <taxon>Paracoccaceae</taxon>
        <taxon>Paracoccus</taxon>
    </lineage>
</organism>
<evidence type="ECO:0000256" key="8">
    <source>
        <dbReference type="ARBA" id="ARBA00022989"/>
    </source>
</evidence>
<dbReference type="Proteomes" id="UP000199502">
    <property type="component" value="Unassembled WGS sequence"/>
</dbReference>
<keyword evidence="5 10" id="KW-0145">Chemotaxis</keyword>
<reference evidence="11 12" key="1">
    <citation type="submission" date="2016-10" db="EMBL/GenBank/DDBJ databases">
        <authorList>
            <person name="de Groot N.N."/>
        </authorList>
    </citation>
    <scope>NUCLEOTIDE SEQUENCE [LARGE SCALE GENOMIC DNA]</scope>
    <source>
        <strain evidence="11 12">CGMCC 1.8925</strain>
    </source>
</reference>
<dbReference type="Pfam" id="PF03748">
    <property type="entry name" value="FliL"/>
    <property type="match status" value="1"/>
</dbReference>